<dbReference type="InterPro" id="IPR016024">
    <property type="entry name" value="ARM-type_fold"/>
</dbReference>
<dbReference type="GO" id="GO:0030544">
    <property type="term" value="F:Hsp70 protein binding"/>
    <property type="evidence" value="ECO:0007669"/>
    <property type="project" value="TreeGrafter"/>
</dbReference>
<dbReference type="AlphaFoldDB" id="A0A7S0HH82"/>
<dbReference type="EMBL" id="HBEO01017719">
    <property type="protein sequence ID" value="CAD8487014.1"/>
    <property type="molecule type" value="Transcribed_RNA"/>
</dbReference>
<accession>A0A7S0HH82</accession>
<dbReference type="Pfam" id="PF10274">
    <property type="entry name" value="ParcG"/>
    <property type="match status" value="1"/>
</dbReference>
<dbReference type="GO" id="GO:0051879">
    <property type="term" value="F:Hsp90 protein binding"/>
    <property type="evidence" value="ECO:0007669"/>
    <property type="project" value="TreeGrafter"/>
</dbReference>
<dbReference type="PANTHER" id="PTHR21207:SF2">
    <property type="entry name" value="PARKIN COREGULATED GENE PROTEIN"/>
    <property type="match status" value="1"/>
</dbReference>
<feature type="region of interest" description="Disordered" evidence="1">
    <location>
        <begin position="1"/>
        <end position="40"/>
    </location>
</feature>
<evidence type="ECO:0000256" key="1">
    <source>
        <dbReference type="SAM" id="MobiDB-lite"/>
    </source>
</evidence>
<gene>
    <name evidence="2" type="ORF">HPHI1048_LOCUS12052</name>
</gene>
<organism evidence="2">
    <name type="scientific">Hanusia phi</name>
    <dbReference type="NCBI Taxonomy" id="3032"/>
    <lineage>
        <taxon>Eukaryota</taxon>
        <taxon>Cryptophyceae</taxon>
        <taxon>Pyrenomonadales</taxon>
        <taxon>Geminigeraceae</taxon>
        <taxon>Hanusia</taxon>
    </lineage>
</organism>
<protein>
    <submittedName>
        <fullName evidence="2">Uncharacterized protein</fullName>
    </submittedName>
</protein>
<feature type="compositionally biased region" description="Polar residues" evidence="1">
    <location>
        <begin position="10"/>
        <end position="29"/>
    </location>
</feature>
<feature type="compositionally biased region" description="Basic and acidic residues" evidence="1">
    <location>
        <begin position="153"/>
        <end position="174"/>
    </location>
</feature>
<evidence type="ECO:0000313" key="2">
    <source>
        <dbReference type="EMBL" id="CAD8487014.1"/>
    </source>
</evidence>
<feature type="compositionally biased region" description="Polar residues" evidence="1">
    <location>
        <begin position="84"/>
        <end position="93"/>
    </location>
</feature>
<sequence>MSFARPKVTRTASPSLSIRGSPVASSRPQTAAREQLNSLPTADLLELKRSIDERLAERREYRGTRSDEGWDREASQVTIEYGSRPSSSYQQRASPVVSRAGSRPGTPDRVLPRPMSAGSSRPISPYEQRTKRPVTPTLRYSERLVADVDRMEPSQRTRMERGRGGGWREGEERGGGGGGFEDVDIFSNDRRAISTLGTMIRPHSARVPTVTGKVGAASFGVTPVKILPRPPKAGAFKVRKDLMRGVTLLRRFYDRGDLPISVRHCPQENEINWKVEVEKLDYHYYLPIFFDGLRDKEEPYFFFARRGILDMVSHGSDRVVPVLPQLIIFIKNALNTRDPDVVQTTLKILQTMVQADQRIGEALVPYYRQLLPVFNLLKSKNKNSGDSIDYSQRKRTNIGELINETLEMLEMHGGPDAYINIKYMIPTYESCMVV</sequence>
<dbReference type="PANTHER" id="PTHR21207">
    <property type="entry name" value="PARKIN COREGULATED GENE PROTEIN PARK2 COREGULATED"/>
    <property type="match status" value="1"/>
</dbReference>
<dbReference type="SUPFAM" id="SSF48371">
    <property type="entry name" value="ARM repeat"/>
    <property type="match status" value="1"/>
</dbReference>
<feature type="region of interest" description="Disordered" evidence="1">
    <location>
        <begin position="153"/>
        <end position="183"/>
    </location>
</feature>
<proteinExistence type="predicted"/>
<name>A0A7S0HH82_9CRYP</name>
<dbReference type="InterPro" id="IPR019399">
    <property type="entry name" value="Parkin_co-regulated_protein"/>
</dbReference>
<feature type="region of interest" description="Disordered" evidence="1">
    <location>
        <begin position="79"/>
        <end position="134"/>
    </location>
</feature>
<reference evidence="2" key="1">
    <citation type="submission" date="2021-01" db="EMBL/GenBank/DDBJ databases">
        <authorList>
            <person name="Corre E."/>
            <person name="Pelletier E."/>
            <person name="Niang G."/>
            <person name="Scheremetjew M."/>
            <person name="Finn R."/>
            <person name="Kale V."/>
            <person name="Holt S."/>
            <person name="Cochrane G."/>
            <person name="Meng A."/>
            <person name="Brown T."/>
            <person name="Cohen L."/>
        </authorList>
    </citation>
    <scope>NUCLEOTIDE SEQUENCE</scope>
    <source>
        <strain evidence="2">CCMP325</strain>
    </source>
</reference>